<keyword evidence="5 8" id="KW-0812">Transmembrane</keyword>
<evidence type="ECO:0000256" key="5">
    <source>
        <dbReference type="ARBA" id="ARBA00022692"/>
    </source>
</evidence>
<evidence type="ECO:0000256" key="1">
    <source>
        <dbReference type="ARBA" id="ARBA00004651"/>
    </source>
</evidence>
<sequence>MNPSAKVGKSVIGTFLKMVKTGKNVPDFWLLGIWIVLGTFLRFLLLTAKPPWTDEFATMVFSAGNNFDSVPIDRLVSIDTLLQPLQVNPTATAPDVIDLLLHEDNHPPLYFVLAHFWMKLFPDGGGYISLFAARSLAAFFGVLAIPLSYFLGRIVFSSRLVGQLCAAMMALSPYAIFSAQEARHYTLAILFVITSLLCFLVSSQYLFQRRKIPYFVIFGWLLSNCLGLLTHYFFSIAIVAEGLTLLFILLYQIYRKQFQLANWVRVGLVYLGTASFLAIWFLTVIPKDHGSQMTDWIVRDTRNLLILLDPVFQLLGTMITMLSLLPVESDNLAIVIISGALMLAFFLYAIPRFKRSWSSVDGWEFRVLVGFWASSIATFFFISYVLSMDITKGARYSFVYFPAVILIVAVLLADGWRRGWKRFVIGVLVMAFVSSICVNLNLGYRKYYRPDRLVPIIRENSTDSAPIVTHYKSLVEVGEMMGIAREFKRQFPDRNPRFLFISRPEELKDKVVLAETPELWLVNFPNPIELLYRQIPIDLPGCRPVSEEFPYVAGYVYKKYSCER</sequence>
<dbReference type="RefSeq" id="WP_332866077.1">
    <property type="nucleotide sequence ID" value="NZ_JBAFSM010000031.1"/>
</dbReference>
<feature type="transmembrane region" description="Helical" evidence="8">
    <location>
        <begin position="127"/>
        <end position="151"/>
    </location>
</feature>
<feature type="transmembrane region" description="Helical" evidence="8">
    <location>
        <begin position="266"/>
        <end position="285"/>
    </location>
</feature>
<keyword evidence="2" id="KW-1003">Cell membrane</keyword>
<keyword evidence="6 8" id="KW-1133">Transmembrane helix</keyword>
<feature type="transmembrane region" description="Helical" evidence="8">
    <location>
        <begin position="398"/>
        <end position="417"/>
    </location>
</feature>
<name>A0AAW9QLB9_9CHRO</name>
<evidence type="ECO:0000256" key="8">
    <source>
        <dbReference type="SAM" id="Phobius"/>
    </source>
</evidence>
<feature type="transmembrane region" description="Helical" evidence="8">
    <location>
        <begin position="28"/>
        <end position="48"/>
    </location>
</feature>
<dbReference type="PANTHER" id="PTHR33908:SF11">
    <property type="entry name" value="MEMBRANE PROTEIN"/>
    <property type="match status" value="1"/>
</dbReference>
<keyword evidence="10" id="KW-1185">Reference proteome</keyword>
<dbReference type="AlphaFoldDB" id="A0AAW9QLB9"/>
<keyword evidence="3" id="KW-0328">Glycosyltransferase</keyword>
<feature type="transmembrane region" description="Helical" evidence="8">
    <location>
        <begin position="332"/>
        <end position="350"/>
    </location>
</feature>
<dbReference type="Proteomes" id="UP001328733">
    <property type="component" value="Unassembled WGS sequence"/>
</dbReference>
<feature type="transmembrane region" description="Helical" evidence="8">
    <location>
        <begin position="365"/>
        <end position="386"/>
    </location>
</feature>
<dbReference type="GO" id="GO:0009103">
    <property type="term" value="P:lipopolysaccharide biosynthetic process"/>
    <property type="evidence" value="ECO:0007669"/>
    <property type="project" value="UniProtKB-ARBA"/>
</dbReference>
<comment type="caution">
    <text evidence="9">The sequence shown here is derived from an EMBL/GenBank/DDBJ whole genome shotgun (WGS) entry which is preliminary data.</text>
</comment>
<keyword evidence="4" id="KW-0808">Transferase</keyword>
<feature type="transmembrane region" description="Helical" evidence="8">
    <location>
        <begin position="236"/>
        <end position="254"/>
    </location>
</feature>
<dbReference type="GO" id="GO:0005886">
    <property type="term" value="C:plasma membrane"/>
    <property type="evidence" value="ECO:0007669"/>
    <property type="project" value="UniProtKB-SubCell"/>
</dbReference>
<evidence type="ECO:0000256" key="7">
    <source>
        <dbReference type="ARBA" id="ARBA00023136"/>
    </source>
</evidence>
<feature type="transmembrane region" description="Helical" evidence="8">
    <location>
        <begin position="305"/>
        <end position="325"/>
    </location>
</feature>
<evidence type="ECO:0000313" key="10">
    <source>
        <dbReference type="Proteomes" id="UP001328733"/>
    </source>
</evidence>
<feature type="transmembrane region" description="Helical" evidence="8">
    <location>
        <begin position="160"/>
        <end position="179"/>
    </location>
</feature>
<dbReference type="GO" id="GO:0016763">
    <property type="term" value="F:pentosyltransferase activity"/>
    <property type="evidence" value="ECO:0007669"/>
    <property type="project" value="TreeGrafter"/>
</dbReference>
<proteinExistence type="predicted"/>
<evidence type="ECO:0000256" key="2">
    <source>
        <dbReference type="ARBA" id="ARBA00022475"/>
    </source>
</evidence>
<evidence type="ECO:0000256" key="3">
    <source>
        <dbReference type="ARBA" id="ARBA00022676"/>
    </source>
</evidence>
<dbReference type="PANTHER" id="PTHR33908">
    <property type="entry name" value="MANNOSYLTRANSFERASE YKCB-RELATED"/>
    <property type="match status" value="1"/>
</dbReference>
<dbReference type="InterPro" id="IPR050297">
    <property type="entry name" value="LipidA_mod_glycosyltrf_83"/>
</dbReference>
<protein>
    <submittedName>
        <fullName evidence="9">Glycosyltransferase</fullName>
    </submittedName>
</protein>
<accession>A0AAW9QLB9</accession>
<evidence type="ECO:0000313" key="9">
    <source>
        <dbReference type="EMBL" id="MEG3438600.1"/>
    </source>
</evidence>
<evidence type="ECO:0000256" key="6">
    <source>
        <dbReference type="ARBA" id="ARBA00022989"/>
    </source>
</evidence>
<dbReference type="EMBL" id="JBAFSM010000031">
    <property type="protein sequence ID" value="MEG3438600.1"/>
    <property type="molecule type" value="Genomic_DNA"/>
</dbReference>
<feature type="transmembrane region" description="Helical" evidence="8">
    <location>
        <begin position="423"/>
        <end position="442"/>
    </location>
</feature>
<comment type="subcellular location">
    <subcellularLocation>
        <location evidence="1">Cell membrane</location>
        <topology evidence="1">Multi-pass membrane protein</topology>
    </subcellularLocation>
</comment>
<keyword evidence="7 8" id="KW-0472">Membrane</keyword>
<reference evidence="9 10" key="1">
    <citation type="submission" date="2024-01" db="EMBL/GenBank/DDBJ databases">
        <title>Genomic insights into the taxonomy and metabolism of the cyanobacterium Pannus brasiliensis CCIBt3594.</title>
        <authorList>
            <person name="Machado M."/>
            <person name="Botero N.B."/>
            <person name="Andreote A.P.D."/>
            <person name="Feitosa A.M.T."/>
            <person name="Popin R."/>
            <person name="Sivonen K."/>
            <person name="Fiore M.F."/>
        </authorList>
    </citation>
    <scope>NUCLEOTIDE SEQUENCE [LARGE SCALE GENOMIC DNA]</scope>
    <source>
        <strain evidence="9 10">CCIBt3594</strain>
    </source>
</reference>
<evidence type="ECO:0000256" key="4">
    <source>
        <dbReference type="ARBA" id="ARBA00022679"/>
    </source>
</evidence>
<organism evidence="9 10">
    <name type="scientific">Pannus brasiliensis CCIBt3594</name>
    <dbReference type="NCBI Taxonomy" id="1427578"/>
    <lineage>
        <taxon>Bacteria</taxon>
        <taxon>Bacillati</taxon>
        <taxon>Cyanobacteriota</taxon>
        <taxon>Cyanophyceae</taxon>
        <taxon>Oscillatoriophycideae</taxon>
        <taxon>Chroococcales</taxon>
        <taxon>Microcystaceae</taxon>
        <taxon>Pannus</taxon>
    </lineage>
</organism>
<gene>
    <name evidence="9" type="ORF">V0288_15820</name>
</gene>
<feature type="transmembrane region" description="Helical" evidence="8">
    <location>
        <begin position="185"/>
        <end position="207"/>
    </location>
</feature>